<evidence type="ECO:0000256" key="5">
    <source>
        <dbReference type="ARBA" id="ARBA00023136"/>
    </source>
</evidence>
<dbReference type="InterPro" id="IPR003838">
    <property type="entry name" value="ABC3_permease_C"/>
</dbReference>
<organism evidence="10">
    <name type="scientific">groundwater metagenome</name>
    <dbReference type="NCBI Taxonomy" id="717931"/>
    <lineage>
        <taxon>unclassified sequences</taxon>
        <taxon>metagenomes</taxon>
        <taxon>ecological metagenomes</taxon>
    </lineage>
</organism>
<feature type="domain" description="ABC3 transporter permease C-terminal" evidence="8">
    <location>
        <begin position="246"/>
        <end position="358"/>
    </location>
</feature>
<feature type="domain" description="MacB-like periplasmic core" evidence="9">
    <location>
        <begin position="17"/>
        <end position="217"/>
    </location>
</feature>
<keyword evidence="2" id="KW-1003">Cell membrane</keyword>
<dbReference type="AlphaFoldDB" id="A0A098E6R2"/>
<protein>
    <submittedName>
        <fullName evidence="10">Putative ABC superfamily ATP binding cassette transporter, membrane protein</fullName>
    </submittedName>
</protein>
<gene>
    <name evidence="10" type="ORF">MSIBF_A1570004</name>
</gene>
<feature type="transmembrane region" description="Helical" evidence="7">
    <location>
        <begin position="242"/>
        <end position="264"/>
    </location>
</feature>
<evidence type="ECO:0000256" key="7">
    <source>
        <dbReference type="SAM" id="Phobius"/>
    </source>
</evidence>
<dbReference type="GO" id="GO:0005886">
    <property type="term" value="C:plasma membrane"/>
    <property type="evidence" value="ECO:0007669"/>
    <property type="project" value="UniProtKB-SubCell"/>
</dbReference>
<keyword evidence="4 7" id="KW-1133">Transmembrane helix</keyword>
<keyword evidence="5 7" id="KW-0472">Membrane</keyword>
<proteinExistence type="inferred from homology"/>
<dbReference type="InterPro" id="IPR025857">
    <property type="entry name" value="MacB_PCD"/>
</dbReference>
<dbReference type="EMBL" id="CCXY01000065">
    <property type="protein sequence ID" value="CEG11657.1"/>
    <property type="molecule type" value="Genomic_DNA"/>
</dbReference>
<comment type="similarity">
    <text evidence="6">Belongs to the ABC-4 integral membrane protein family.</text>
</comment>
<reference evidence="10" key="1">
    <citation type="submission" date="2014-09" db="EMBL/GenBank/DDBJ databases">
        <authorList>
            <person name="Probst J Alexander"/>
        </authorList>
    </citation>
    <scope>NUCLEOTIDE SEQUENCE</scope>
</reference>
<evidence type="ECO:0000256" key="1">
    <source>
        <dbReference type="ARBA" id="ARBA00004651"/>
    </source>
</evidence>
<dbReference type="GO" id="GO:0022857">
    <property type="term" value="F:transmembrane transporter activity"/>
    <property type="evidence" value="ECO:0007669"/>
    <property type="project" value="TreeGrafter"/>
</dbReference>
<sequence length="365" mass="39733">MIDFALKNLLRNKTRNALTILGIAVGVALLLSLVSISEGINKMISNFGEGMVGTISVFPEGKSMFTSTGGQLSKEFADELENFDGVDYVIPYYGILLQDMQSYAMGVSTDKIHEVVGEEIKIKDGRMIDEGDKNERVAVIGSTYSDYKNTNIGDRIRILSKYFEVIGKLEEGSNSVGDVMVPIDALQEIDKTDQLTGIIVRVSDVERTEEIAEDIKSTFGLEAETSKDLVRKFSDMTSQIGLMTYVIGGISALIGGIGIANTMLMSVSERRREIGIMKAIGATKNMILKQFLQEAIILGLIGGIAGITLAFLGIYMLSLMITFVAMTLNLIFVGLLFSVGLSTLFSVYPAYTAAKVDPIIALKYE</sequence>
<dbReference type="Pfam" id="PF02687">
    <property type="entry name" value="FtsX"/>
    <property type="match status" value="1"/>
</dbReference>
<keyword evidence="3 7" id="KW-0812">Transmembrane</keyword>
<dbReference type="PANTHER" id="PTHR30572:SF4">
    <property type="entry name" value="ABC TRANSPORTER PERMEASE YTRF"/>
    <property type="match status" value="1"/>
</dbReference>
<name>A0A098E6R2_9ZZZZ</name>
<accession>A0A098E6R2</accession>
<feature type="transmembrane region" description="Helical" evidence="7">
    <location>
        <begin position="295"/>
        <end position="317"/>
    </location>
</feature>
<dbReference type="PANTHER" id="PTHR30572">
    <property type="entry name" value="MEMBRANE COMPONENT OF TRANSPORTER-RELATED"/>
    <property type="match status" value="1"/>
</dbReference>
<evidence type="ECO:0000256" key="6">
    <source>
        <dbReference type="ARBA" id="ARBA00038076"/>
    </source>
</evidence>
<feature type="transmembrane region" description="Helical" evidence="7">
    <location>
        <begin position="323"/>
        <end position="345"/>
    </location>
</feature>
<evidence type="ECO:0000259" key="8">
    <source>
        <dbReference type="Pfam" id="PF02687"/>
    </source>
</evidence>
<dbReference type="Pfam" id="PF12704">
    <property type="entry name" value="MacB_PCD"/>
    <property type="match status" value="1"/>
</dbReference>
<evidence type="ECO:0000256" key="3">
    <source>
        <dbReference type="ARBA" id="ARBA00022692"/>
    </source>
</evidence>
<evidence type="ECO:0000313" key="10">
    <source>
        <dbReference type="EMBL" id="CEG11657.1"/>
    </source>
</evidence>
<dbReference type="InterPro" id="IPR050250">
    <property type="entry name" value="Macrolide_Exporter_MacB"/>
</dbReference>
<feature type="transmembrane region" description="Helical" evidence="7">
    <location>
        <begin position="17"/>
        <end position="36"/>
    </location>
</feature>
<evidence type="ECO:0000259" key="9">
    <source>
        <dbReference type="Pfam" id="PF12704"/>
    </source>
</evidence>
<comment type="subcellular location">
    <subcellularLocation>
        <location evidence="1">Cell membrane</location>
        <topology evidence="1">Multi-pass membrane protein</topology>
    </subcellularLocation>
</comment>
<evidence type="ECO:0000256" key="2">
    <source>
        <dbReference type="ARBA" id="ARBA00022475"/>
    </source>
</evidence>
<evidence type="ECO:0000256" key="4">
    <source>
        <dbReference type="ARBA" id="ARBA00022989"/>
    </source>
</evidence>